<comment type="caution">
    <text evidence="2">The sequence shown here is derived from an EMBL/GenBank/DDBJ whole genome shotgun (WGS) entry which is preliminary data.</text>
</comment>
<keyword evidence="3" id="KW-1185">Reference proteome</keyword>
<gene>
    <name evidence="2" type="ORF">ETSY1_29940</name>
</gene>
<protein>
    <recommendedName>
        <fullName evidence="1">PIN domain-containing protein</fullName>
    </recommendedName>
</protein>
<dbReference type="HOGENOM" id="CLU_147223_1_0_7"/>
<dbReference type="SUPFAM" id="SSF88723">
    <property type="entry name" value="PIN domain-like"/>
    <property type="match status" value="1"/>
</dbReference>
<accession>W4LC84</accession>
<dbReference type="EMBL" id="AZHW01000898">
    <property type="protein sequence ID" value="ETW95597.1"/>
    <property type="molecule type" value="Genomic_DNA"/>
</dbReference>
<sequence>MAKQLVLDANILMRGVLGTRVAMLIRDYASDVDLLTIEEAFEDVATYLPEVLTRRGSHRLDIQTALTKLTSLKHFLQIMPVSLFQPLERQARERLKGRDEDDWPYVALALVLECPIWTEDTDFFGCGIPIWTTDRVELYLAY</sequence>
<dbReference type="InterPro" id="IPR029060">
    <property type="entry name" value="PIN-like_dom_sf"/>
</dbReference>
<proteinExistence type="predicted"/>
<dbReference type="Proteomes" id="UP000019141">
    <property type="component" value="Unassembled WGS sequence"/>
</dbReference>
<dbReference type="InterPro" id="IPR002716">
    <property type="entry name" value="PIN_dom"/>
</dbReference>
<name>W4LC84_ENTF1</name>
<evidence type="ECO:0000259" key="1">
    <source>
        <dbReference type="Pfam" id="PF10130"/>
    </source>
</evidence>
<dbReference type="AlphaFoldDB" id="W4LC84"/>
<feature type="domain" description="PIN" evidence="1">
    <location>
        <begin position="6"/>
        <end position="140"/>
    </location>
</feature>
<evidence type="ECO:0000313" key="3">
    <source>
        <dbReference type="Proteomes" id="UP000019141"/>
    </source>
</evidence>
<organism evidence="2 3">
    <name type="scientific">Entotheonella factor</name>
    <dbReference type="NCBI Taxonomy" id="1429438"/>
    <lineage>
        <taxon>Bacteria</taxon>
        <taxon>Pseudomonadati</taxon>
        <taxon>Nitrospinota/Tectimicrobiota group</taxon>
        <taxon>Candidatus Tectimicrobiota</taxon>
        <taxon>Candidatus Entotheonellia</taxon>
        <taxon>Candidatus Entotheonellales</taxon>
        <taxon>Candidatus Entotheonellaceae</taxon>
        <taxon>Candidatus Entotheonella</taxon>
    </lineage>
</organism>
<evidence type="ECO:0000313" key="2">
    <source>
        <dbReference type="EMBL" id="ETW95597.1"/>
    </source>
</evidence>
<reference evidence="2 3" key="1">
    <citation type="journal article" date="2014" name="Nature">
        <title>An environmental bacterial taxon with a large and distinct metabolic repertoire.</title>
        <authorList>
            <person name="Wilson M.C."/>
            <person name="Mori T."/>
            <person name="Ruckert C."/>
            <person name="Uria A.R."/>
            <person name="Helf M.J."/>
            <person name="Takada K."/>
            <person name="Gernert C."/>
            <person name="Steffens U.A."/>
            <person name="Heycke N."/>
            <person name="Schmitt S."/>
            <person name="Rinke C."/>
            <person name="Helfrich E.J."/>
            <person name="Brachmann A.O."/>
            <person name="Gurgui C."/>
            <person name="Wakimoto T."/>
            <person name="Kracht M."/>
            <person name="Crusemann M."/>
            <person name="Hentschel U."/>
            <person name="Abe I."/>
            <person name="Matsunaga S."/>
            <person name="Kalinowski J."/>
            <person name="Takeyama H."/>
            <person name="Piel J."/>
        </authorList>
    </citation>
    <scope>NUCLEOTIDE SEQUENCE [LARGE SCALE GENOMIC DNA]</scope>
    <source>
        <strain evidence="3">TSY1</strain>
    </source>
</reference>
<dbReference type="Pfam" id="PF10130">
    <property type="entry name" value="PIN_2"/>
    <property type="match status" value="1"/>
</dbReference>